<feature type="domain" description="DH" evidence="4">
    <location>
        <begin position="119"/>
        <end position="361"/>
    </location>
</feature>
<organism evidence="5 6">
    <name type="scientific">Circinella minor</name>
    <dbReference type="NCBI Taxonomy" id="1195481"/>
    <lineage>
        <taxon>Eukaryota</taxon>
        <taxon>Fungi</taxon>
        <taxon>Fungi incertae sedis</taxon>
        <taxon>Mucoromycota</taxon>
        <taxon>Mucoromycotina</taxon>
        <taxon>Mucoromycetes</taxon>
        <taxon>Mucorales</taxon>
        <taxon>Lichtheimiaceae</taxon>
        <taxon>Circinella</taxon>
    </lineage>
</organism>
<feature type="compositionally biased region" description="Basic residues" evidence="1">
    <location>
        <begin position="968"/>
        <end position="982"/>
    </location>
</feature>
<feature type="compositionally biased region" description="Polar residues" evidence="1">
    <location>
        <begin position="1130"/>
        <end position="1139"/>
    </location>
</feature>
<feature type="compositionally biased region" description="Low complexity" evidence="1">
    <location>
        <begin position="828"/>
        <end position="844"/>
    </location>
</feature>
<evidence type="ECO:0000259" key="4">
    <source>
        <dbReference type="PROSITE" id="PS50010"/>
    </source>
</evidence>
<feature type="compositionally biased region" description="Low complexity" evidence="1">
    <location>
        <begin position="866"/>
        <end position="883"/>
    </location>
</feature>
<evidence type="ECO:0000313" key="6">
    <source>
        <dbReference type="Proteomes" id="UP000646827"/>
    </source>
</evidence>
<dbReference type="Pfam" id="PF00621">
    <property type="entry name" value="RhoGEF"/>
    <property type="match status" value="1"/>
</dbReference>
<evidence type="ECO:0000256" key="1">
    <source>
        <dbReference type="SAM" id="MobiDB-lite"/>
    </source>
</evidence>
<feature type="domain" description="PH" evidence="3">
    <location>
        <begin position="394"/>
        <end position="496"/>
    </location>
</feature>
<dbReference type="SMART" id="SM00325">
    <property type="entry name" value="RhoGEF"/>
    <property type="match status" value="1"/>
</dbReference>
<feature type="compositionally biased region" description="Basic residues" evidence="1">
    <location>
        <begin position="1114"/>
        <end position="1128"/>
    </location>
</feature>
<dbReference type="PROSITE" id="PS50003">
    <property type="entry name" value="PH_DOMAIN"/>
    <property type="match status" value="1"/>
</dbReference>
<dbReference type="InterPro" id="IPR011993">
    <property type="entry name" value="PH-like_dom_sf"/>
</dbReference>
<dbReference type="Proteomes" id="UP000646827">
    <property type="component" value="Unassembled WGS sequence"/>
</dbReference>
<feature type="region of interest" description="Disordered" evidence="1">
    <location>
        <begin position="866"/>
        <end position="923"/>
    </location>
</feature>
<feature type="compositionally biased region" description="Low complexity" evidence="1">
    <location>
        <begin position="286"/>
        <end position="302"/>
    </location>
</feature>
<keyword evidence="2" id="KW-0472">Membrane</keyword>
<accession>A0A8H7SC18</accession>
<evidence type="ECO:0000313" key="5">
    <source>
        <dbReference type="EMBL" id="KAG2226624.1"/>
    </source>
</evidence>
<feature type="region of interest" description="Disordered" evidence="1">
    <location>
        <begin position="552"/>
        <end position="579"/>
    </location>
</feature>
<dbReference type="InterPro" id="IPR001849">
    <property type="entry name" value="PH_domain"/>
</dbReference>
<feature type="compositionally biased region" description="Acidic residues" evidence="1">
    <location>
        <begin position="986"/>
        <end position="1002"/>
    </location>
</feature>
<dbReference type="CDD" id="cd00160">
    <property type="entry name" value="RhoGEF"/>
    <property type="match status" value="1"/>
</dbReference>
<keyword evidence="6" id="KW-1185">Reference proteome</keyword>
<feature type="region of interest" description="Disordered" evidence="1">
    <location>
        <begin position="962"/>
        <end position="1017"/>
    </location>
</feature>
<dbReference type="SUPFAM" id="SSF50729">
    <property type="entry name" value="PH domain-like"/>
    <property type="match status" value="1"/>
</dbReference>
<dbReference type="CDD" id="cd00821">
    <property type="entry name" value="PH"/>
    <property type="match status" value="1"/>
</dbReference>
<feature type="compositionally biased region" description="Polar residues" evidence="1">
    <location>
        <begin position="676"/>
        <end position="690"/>
    </location>
</feature>
<evidence type="ECO:0000259" key="3">
    <source>
        <dbReference type="PROSITE" id="PS50003"/>
    </source>
</evidence>
<dbReference type="GO" id="GO:0005737">
    <property type="term" value="C:cytoplasm"/>
    <property type="evidence" value="ECO:0007669"/>
    <property type="project" value="TreeGrafter"/>
</dbReference>
<dbReference type="Gene3D" id="1.20.900.10">
    <property type="entry name" value="Dbl homology (DH) domain"/>
    <property type="match status" value="1"/>
</dbReference>
<name>A0A8H7SC18_9FUNG</name>
<feature type="region of interest" description="Disordered" evidence="1">
    <location>
        <begin position="828"/>
        <end position="848"/>
    </location>
</feature>
<dbReference type="GO" id="GO:0005085">
    <property type="term" value="F:guanyl-nucleotide exchange factor activity"/>
    <property type="evidence" value="ECO:0007669"/>
    <property type="project" value="InterPro"/>
</dbReference>
<comment type="caution">
    <text evidence="5">The sequence shown here is derived from an EMBL/GenBank/DDBJ whole genome shotgun (WGS) entry which is preliminary data.</text>
</comment>
<gene>
    <name evidence="5" type="ORF">INT45_005110</name>
</gene>
<feature type="non-terminal residue" evidence="5">
    <location>
        <position position="1"/>
    </location>
</feature>
<feature type="compositionally biased region" description="Low complexity" evidence="1">
    <location>
        <begin position="601"/>
        <end position="633"/>
    </location>
</feature>
<dbReference type="AlphaFoldDB" id="A0A8H7SC18"/>
<dbReference type="PANTHER" id="PTHR12673">
    <property type="entry name" value="FACIOGENITAL DYSPLASIA PROTEIN"/>
    <property type="match status" value="1"/>
</dbReference>
<feature type="region of interest" description="Disordered" evidence="1">
    <location>
        <begin position="518"/>
        <end position="537"/>
    </location>
</feature>
<evidence type="ECO:0008006" key="7">
    <source>
        <dbReference type="Google" id="ProtNLM"/>
    </source>
</evidence>
<feature type="region of interest" description="Disordered" evidence="1">
    <location>
        <begin position="601"/>
        <end position="690"/>
    </location>
</feature>
<dbReference type="SMART" id="SM00233">
    <property type="entry name" value="PH"/>
    <property type="match status" value="1"/>
</dbReference>
<feature type="compositionally biased region" description="Low complexity" evidence="1">
    <location>
        <begin position="523"/>
        <end position="533"/>
    </location>
</feature>
<proteinExistence type="predicted"/>
<feature type="transmembrane region" description="Helical" evidence="2">
    <location>
        <begin position="18"/>
        <end position="37"/>
    </location>
</feature>
<dbReference type="InterPro" id="IPR035899">
    <property type="entry name" value="DBL_dom_sf"/>
</dbReference>
<dbReference type="PROSITE" id="PS50010">
    <property type="entry name" value="DH_2"/>
    <property type="match status" value="1"/>
</dbReference>
<dbReference type="SUPFAM" id="SSF48065">
    <property type="entry name" value="DBL homology domain (DH-domain)"/>
    <property type="match status" value="1"/>
</dbReference>
<reference evidence="5 6" key="1">
    <citation type="submission" date="2020-12" db="EMBL/GenBank/DDBJ databases">
        <title>Metabolic potential, ecology and presence of endohyphal bacteria is reflected in genomic diversity of Mucoromycotina.</title>
        <authorList>
            <person name="Muszewska A."/>
            <person name="Okrasinska A."/>
            <person name="Steczkiewicz K."/>
            <person name="Drgas O."/>
            <person name="Orlowska M."/>
            <person name="Perlinska-Lenart U."/>
            <person name="Aleksandrzak-Piekarczyk T."/>
            <person name="Szatraj K."/>
            <person name="Zielenkiewicz U."/>
            <person name="Pilsyk S."/>
            <person name="Malc E."/>
            <person name="Mieczkowski P."/>
            <person name="Kruszewska J.S."/>
            <person name="Biernat P."/>
            <person name="Pawlowska J."/>
        </authorList>
    </citation>
    <scope>NUCLEOTIDE SEQUENCE [LARGE SCALE GENOMIC DNA]</scope>
    <source>
        <strain evidence="5 6">CBS 142.35</strain>
    </source>
</reference>
<dbReference type="InterPro" id="IPR000219">
    <property type="entry name" value="DH_dom"/>
</dbReference>
<feature type="region of interest" description="Disordered" evidence="1">
    <location>
        <begin position="282"/>
        <end position="302"/>
    </location>
</feature>
<feature type="compositionally biased region" description="Low complexity" evidence="1">
    <location>
        <begin position="565"/>
        <end position="577"/>
    </location>
</feature>
<feature type="transmembrane region" description="Helical" evidence="2">
    <location>
        <begin position="138"/>
        <end position="156"/>
    </location>
</feature>
<keyword evidence="2" id="KW-1133">Transmembrane helix</keyword>
<evidence type="ECO:0000256" key="2">
    <source>
        <dbReference type="SAM" id="Phobius"/>
    </source>
</evidence>
<sequence>MIEKIHVISNHNKINNSYSIITIIIIVAVAAVAAVAIRHIQYHAINKHHPNHPYSNNYIKSEFAGTEDQASVASTSTDTNPITNSQKIIEGGRESLPTTASSMGDMDEEEYQLSKQIMRRNHAIHELYETERDYVTDLGRLVEASIIIFIIILVYFEVLSQQSWIPFQHKQTILRNASDLLSFHRIFLSALNPDNIDYSESDDEQLQERSFDFGEHIAQTFLKMGDHFIKYTQYCDLHDEAWELCEEYRDRSEWSQFIKECMGLLVESTIAPYSVVSGSMIDRHSSNNSQSPQQISSSSSSPVSKKLQFEDYLIKPVQRICRYQLLLKEIIRYTPDDTESFTTLTNAMNLIHETVAEIDRLKHVKDISKRTERFVQRFDGDWRINKRHVAKLGNILISGAIEVTYTALGQSVAKPRYIGCFVFPTYLILVRPKKVTTYEPKHWFPLRFAELEDLCDREGQIEHSFVVRCKKHTFAFSATCNQEKQLWLKHLDQAIDIAKNDETRDELIVPSLSGIAATRSKRSQSQQQKQRQSNVRLSRSFTNILDMKLSSSSAFGNNNVDNSRSTSGSNDNISNNNGYPMPLKLKRSISTFVQLDDIISNNIHNNNNTSRNINNYGSTESTPTKDASSTSSSPLPPATRLQKRYSADYPAARRNELLKSRTNSDITRKRPGSLDMLSSTPLVTATPNTPTNMIGKMSMQIKSNHQNALRMAVDHKLHAVCTQDYLSSRATWYLRERENSSVDLRKRKSMPFMRSSTSSFSIMSPSKRISEQQQQFQSISSHDFDIQSTISSINSTAALTAVGSVAAATTPAVIGADTITTIATSDTVESSSRLPSPRRTLPHSTTDIYSISPSCSPFVDVKSEYTHPTSTTTTTADPQPSLTSDASTSHKAHYHHNRNNSNNIFSKRRTSSPASAPSTSSTNFFSGSMERSFSSLSIQPFKKSALVDRMFNRLSNLSKKSSTNISRKYSKVSYHHHHLPRRNKPDDDEEGEYVDDYEDDDCRDSGSQYTGEDYTSDMNSYNASEVDESHQDSMSNISLRRYRSVATDQGGHHHRRRQARSSRAKGPIFRWIRSESGVSASRRSFLQDLSNNQSLNRPPAAFAYASTPAIGNQQHRHGRNSWKRKFSARKMTSSIISGS</sequence>
<feature type="region of interest" description="Disordered" evidence="1">
    <location>
        <begin position="1110"/>
        <end position="1139"/>
    </location>
</feature>
<dbReference type="EMBL" id="JAEPRB010000015">
    <property type="protein sequence ID" value="KAG2226624.1"/>
    <property type="molecule type" value="Genomic_DNA"/>
</dbReference>
<protein>
    <recommendedName>
        <fullName evidence="7">DH domain-containing protein</fullName>
    </recommendedName>
</protein>
<keyword evidence="2" id="KW-0812">Transmembrane</keyword>
<dbReference type="PANTHER" id="PTHR12673:SF270">
    <property type="entry name" value="FYVE-TYPE DOMAIN-CONTAINING PROTEIN"/>
    <property type="match status" value="1"/>
</dbReference>
<dbReference type="OrthoDB" id="1716625at2759"/>
<dbReference type="Gene3D" id="2.30.29.30">
    <property type="entry name" value="Pleckstrin-homology domain (PH domain)/Phosphotyrosine-binding domain (PTB)"/>
    <property type="match status" value="1"/>
</dbReference>
<dbReference type="InterPro" id="IPR051092">
    <property type="entry name" value="FYVE_RhoGEF_PH"/>
</dbReference>
<feature type="compositionally biased region" description="Low complexity" evidence="1">
    <location>
        <begin position="911"/>
        <end position="922"/>
    </location>
</feature>
<feature type="compositionally biased region" description="Polar residues" evidence="1">
    <location>
        <begin position="552"/>
        <end position="564"/>
    </location>
</feature>